<dbReference type="GO" id="GO:0042276">
    <property type="term" value="P:error-prone translesion synthesis"/>
    <property type="evidence" value="ECO:0007669"/>
    <property type="project" value="TreeGrafter"/>
</dbReference>
<dbReference type="InterPro" id="IPR001126">
    <property type="entry name" value="UmuC"/>
</dbReference>
<comment type="similarity">
    <text evidence="1">Belongs to the DNA polymerase type-Y family.</text>
</comment>
<dbReference type="PANTHER" id="PTHR45990">
    <property type="entry name" value="DNA REPAIR PROTEIN REV1"/>
    <property type="match status" value="1"/>
</dbReference>
<accession>A0A2U1ZTL8</accession>
<dbReference type="GO" id="GO:0003684">
    <property type="term" value="F:damaged DNA binding"/>
    <property type="evidence" value="ECO:0007669"/>
    <property type="project" value="InterPro"/>
</dbReference>
<dbReference type="InterPro" id="IPR043502">
    <property type="entry name" value="DNA/RNA_pol_sf"/>
</dbReference>
<dbReference type="Gene3D" id="3.40.1170.60">
    <property type="match status" value="1"/>
</dbReference>
<dbReference type="GO" id="GO:0017125">
    <property type="term" value="F:deoxycytidyl transferase activity"/>
    <property type="evidence" value="ECO:0007669"/>
    <property type="project" value="TreeGrafter"/>
</dbReference>
<reference evidence="5 6" key="1">
    <citation type="submission" date="2018-03" db="EMBL/GenBank/DDBJ databases">
        <title>Genome assembly of novel Miniimonas species PCH200.</title>
        <authorList>
            <person name="Thakur V."/>
            <person name="Kumar V."/>
            <person name="Singh D."/>
        </authorList>
    </citation>
    <scope>NUCLEOTIDE SEQUENCE [LARGE SCALE GENOMIC DNA]</scope>
    <source>
        <strain evidence="5 6">PCH200</strain>
    </source>
</reference>
<dbReference type="EMBL" id="PYHR01000002">
    <property type="protein sequence ID" value="PWD50290.1"/>
    <property type="molecule type" value="Genomic_DNA"/>
</dbReference>
<dbReference type="GO" id="GO:0003887">
    <property type="term" value="F:DNA-directed DNA polymerase activity"/>
    <property type="evidence" value="ECO:0007669"/>
    <property type="project" value="TreeGrafter"/>
</dbReference>
<dbReference type="Pfam" id="PF11799">
    <property type="entry name" value="IMS_C"/>
    <property type="match status" value="1"/>
</dbReference>
<dbReference type="GO" id="GO:0006281">
    <property type="term" value="P:DNA repair"/>
    <property type="evidence" value="ECO:0007669"/>
    <property type="project" value="InterPro"/>
</dbReference>
<dbReference type="PANTHER" id="PTHR45990:SF1">
    <property type="entry name" value="DNA REPAIR PROTEIN REV1"/>
    <property type="match status" value="1"/>
</dbReference>
<organism evidence="5 6">
    <name type="scientific">Serinibacter arcticus</name>
    <dbReference type="NCBI Taxonomy" id="1655435"/>
    <lineage>
        <taxon>Bacteria</taxon>
        <taxon>Bacillati</taxon>
        <taxon>Actinomycetota</taxon>
        <taxon>Actinomycetes</taxon>
        <taxon>Micrococcales</taxon>
        <taxon>Beutenbergiaceae</taxon>
        <taxon>Serinibacter</taxon>
    </lineage>
</organism>
<dbReference type="InterPro" id="IPR043128">
    <property type="entry name" value="Rev_trsase/Diguanyl_cyclase"/>
</dbReference>
<evidence type="ECO:0000256" key="1">
    <source>
        <dbReference type="ARBA" id="ARBA00010945"/>
    </source>
</evidence>
<feature type="region of interest" description="Disordered" evidence="3">
    <location>
        <begin position="18"/>
        <end position="37"/>
    </location>
</feature>
<gene>
    <name evidence="5" type="ORF">C8046_06050</name>
</gene>
<evidence type="ECO:0000256" key="3">
    <source>
        <dbReference type="SAM" id="MobiDB-lite"/>
    </source>
</evidence>
<comment type="function">
    <text evidence="2">Poorly processive, error-prone DNA polymerase involved in untargeted mutagenesis. Copies undamaged DNA at stalled replication forks, which arise in vivo from mismatched or misaligned primer ends. These misaligned primers can be extended by PolIV. Exhibits no 3'-5' exonuclease (proofreading) activity. May be involved in translesional synthesis, in conjunction with the beta clamp from PolIII.</text>
</comment>
<name>A0A2U1ZTL8_9MICO</name>
<comment type="caution">
    <text evidence="5">The sequence shown here is derived from an EMBL/GenBank/DDBJ whole genome shotgun (WGS) entry which is preliminary data.</text>
</comment>
<dbReference type="Pfam" id="PF00817">
    <property type="entry name" value="IMS"/>
    <property type="match status" value="1"/>
</dbReference>
<dbReference type="SUPFAM" id="SSF56672">
    <property type="entry name" value="DNA/RNA polymerases"/>
    <property type="match status" value="1"/>
</dbReference>
<feature type="domain" description="UmuC" evidence="4">
    <location>
        <begin position="52"/>
        <end position="227"/>
    </location>
</feature>
<protein>
    <submittedName>
        <fullName evidence="5">DNA polymerase IV</fullName>
    </submittedName>
</protein>
<dbReference type="GO" id="GO:0070987">
    <property type="term" value="P:error-free translesion synthesis"/>
    <property type="evidence" value="ECO:0007669"/>
    <property type="project" value="TreeGrafter"/>
</dbReference>
<evidence type="ECO:0000259" key="4">
    <source>
        <dbReference type="PROSITE" id="PS50173"/>
    </source>
</evidence>
<keyword evidence="6" id="KW-1185">Reference proteome</keyword>
<proteinExistence type="inferred from homology"/>
<dbReference type="Proteomes" id="UP000245166">
    <property type="component" value="Unassembled WGS sequence"/>
</dbReference>
<dbReference type="InterPro" id="IPR017961">
    <property type="entry name" value="DNA_pol_Y-fam_little_finger"/>
</dbReference>
<evidence type="ECO:0000313" key="5">
    <source>
        <dbReference type="EMBL" id="PWD50290.1"/>
    </source>
</evidence>
<sequence>MGRRHDLRAQRLLARADAARPPLRSVPTRPHGDRTGHRFERAYDDDVTRGPLLHADADAFFASVALRTRPELIDRPVAVVAHVVVACASYPARARGVRAGMHVDEAQTRCPGLVMLDVPQAEIEEVGDALLALFHEHAAAVEPGSIEEAFLDTGAADVEEAVAVARSLRRRAATELGIPLTVGVGRTKLMAKLASRAGKPDGLHVIDAAREAELRSTLAPSEIWGIGPRTVARLGDLGVVTLADVDRVAPAELHQTCGTAMARRLLQIREGTDDAVVRPVTRRASFSASGATAGYARPDRTPQELLETCVGRVCHRAERSGLAGSVLAVTLTPETGERVRVLRTGVPEATAEPATWSPLARDLLERAPVPRLTGLGVTLERLVPVDQVQGALF</sequence>
<evidence type="ECO:0000256" key="2">
    <source>
        <dbReference type="ARBA" id="ARBA00025589"/>
    </source>
</evidence>
<dbReference type="Gene3D" id="1.10.150.20">
    <property type="entry name" value="5' to 3' exonuclease, C-terminal subdomain"/>
    <property type="match status" value="1"/>
</dbReference>
<dbReference type="PROSITE" id="PS50173">
    <property type="entry name" value="UMUC"/>
    <property type="match status" value="1"/>
</dbReference>
<dbReference type="Gene3D" id="3.30.70.270">
    <property type="match status" value="1"/>
</dbReference>
<dbReference type="AlphaFoldDB" id="A0A2U1ZTL8"/>
<evidence type="ECO:0000313" key="6">
    <source>
        <dbReference type="Proteomes" id="UP000245166"/>
    </source>
</evidence>